<sequence length="33" mass="3454">MTAEVPGAGSDIFVEEVIATQTDEVARMRAMAG</sequence>
<gene>
    <name evidence="1" type="ORF">FB470_000109</name>
</gene>
<keyword evidence="2" id="KW-1185">Reference proteome</keyword>
<evidence type="ECO:0000313" key="2">
    <source>
        <dbReference type="Proteomes" id="UP001229651"/>
    </source>
</evidence>
<reference evidence="1 2" key="1">
    <citation type="submission" date="2023-07" db="EMBL/GenBank/DDBJ databases">
        <title>Sequencing the genomes of 1000 actinobacteria strains.</title>
        <authorList>
            <person name="Klenk H.-P."/>
        </authorList>
    </citation>
    <scope>NUCLEOTIDE SEQUENCE [LARGE SCALE GENOMIC DNA]</scope>
    <source>
        <strain evidence="1 2">DSM 45805</strain>
    </source>
</reference>
<accession>A0ABU0ELF9</accession>
<dbReference type="EMBL" id="JAUSUT010000001">
    <property type="protein sequence ID" value="MDQ0376115.1"/>
    <property type="molecule type" value="Genomic_DNA"/>
</dbReference>
<protein>
    <submittedName>
        <fullName evidence="1">Uncharacterized protein</fullName>
    </submittedName>
</protein>
<evidence type="ECO:0000313" key="1">
    <source>
        <dbReference type="EMBL" id="MDQ0376115.1"/>
    </source>
</evidence>
<proteinExistence type="predicted"/>
<dbReference type="Proteomes" id="UP001229651">
    <property type="component" value="Unassembled WGS sequence"/>
</dbReference>
<name>A0ABU0ELF9_9PSEU</name>
<organism evidence="1 2">
    <name type="scientific">Amycolatopsis thermophila</name>
    <dbReference type="NCBI Taxonomy" id="206084"/>
    <lineage>
        <taxon>Bacteria</taxon>
        <taxon>Bacillati</taxon>
        <taxon>Actinomycetota</taxon>
        <taxon>Actinomycetes</taxon>
        <taxon>Pseudonocardiales</taxon>
        <taxon>Pseudonocardiaceae</taxon>
        <taxon>Amycolatopsis</taxon>
    </lineage>
</organism>
<comment type="caution">
    <text evidence="1">The sequence shown here is derived from an EMBL/GenBank/DDBJ whole genome shotgun (WGS) entry which is preliminary data.</text>
</comment>